<keyword evidence="2" id="KW-0479">Metal-binding</keyword>
<dbReference type="InterPro" id="IPR014782">
    <property type="entry name" value="Peptidase_M1_dom"/>
</dbReference>
<evidence type="ECO:0000259" key="5">
    <source>
        <dbReference type="Pfam" id="PF17900"/>
    </source>
</evidence>
<dbReference type="Gene3D" id="1.10.390.10">
    <property type="entry name" value="Neutral Protease Domain 2"/>
    <property type="match status" value="1"/>
</dbReference>
<feature type="domain" description="Peptidase M1 membrane alanine aminopeptidase" evidence="4">
    <location>
        <begin position="272"/>
        <end position="473"/>
    </location>
</feature>
<dbReference type="InterPro" id="IPR045357">
    <property type="entry name" value="Aminopeptidase_N-like_N"/>
</dbReference>
<dbReference type="InterPro" id="IPR042097">
    <property type="entry name" value="Aminopeptidase_N-like_N_sf"/>
</dbReference>
<dbReference type="SUPFAM" id="SSF63737">
    <property type="entry name" value="Leukotriene A4 hydrolase N-terminal domain"/>
    <property type="match status" value="1"/>
</dbReference>
<dbReference type="GO" id="GO:0008237">
    <property type="term" value="F:metallopeptidase activity"/>
    <property type="evidence" value="ECO:0007669"/>
    <property type="project" value="InterPro"/>
</dbReference>
<evidence type="ECO:0000259" key="4">
    <source>
        <dbReference type="Pfam" id="PF01433"/>
    </source>
</evidence>
<dbReference type="Proteomes" id="UP000478546">
    <property type="component" value="Unassembled WGS sequence"/>
</dbReference>
<dbReference type="EMBL" id="JAAEAA010000007">
    <property type="protein sequence ID" value="NDK55681.1"/>
    <property type="molecule type" value="Genomic_DNA"/>
</dbReference>
<feature type="active site" description="Proton acceptor" evidence="1">
    <location>
        <position position="339"/>
    </location>
</feature>
<dbReference type="CDD" id="cd09603">
    <property type="entry name" value="M1_APN_like"/>
    <property type="match status" value="1"/>
</dbReference>
<feature type="chain" id="PRO_5025524399" evidence="3">
    <location>
        <begin position="26"/>
        <end position="552"/>
    </location>
</feature>
<comment type="caution">
    <text evidence="6">The sequence shown here is derived from an EMBL/GenBank/DDBJ whole genome shotgun (WGS) entry which is preliminary data.</text>
</comment>
<keyword evidence="3" id="KW-0732">Signal</keyword>
<evidence type="ECO:0000313" key="7">
    <source>
        <dbReference type="Proteomes" id="UP000478546"/>
    </source>
</evidence>
<sequence length="552" mass="63770">MNRIHAIFPVMAVLLWFASTPQVLAQTKTFTRQDTLRGSITPERAWWDLTYYHLSVQVNPTDSTLKGMNAIHYKVLKPAQVMQIDLQQPMQVDKMVQNGKNLTYKRDGNVYFVQLPDAQQTGTTHKLEVYYSGKPTVSTNPPWSGGITWKKDANGNPFIANSNQGDGASMWWPCKDHMYDEPDSMQISVRVPENLMDVSNGRLRRVEQHPDKTKTYHWFVANPINNYGVNLSVGDYVHFSEKYKGEKGQLDCDYYVLRDNLDKAKAQFKDVPRMLQAFEHWFGPYPFYEDGYKLVEVPYLGMEHQSAVTYGNGYKNGYRGTDLSGTGWGLKFDFIIIHESGHEWFANNITYKDIADMWVHESFTNYSESLFLDYHYGTEAANAYVIGTRKNIRNDKPIIGVYNVNESGSGDMYPKGANMLHTLRQIVNNDEKWRSILRGLNKDFYHQTVTTQQIEDYLSQHIGRDLSPIFDQYLRDVRIPKLEYQVEGKKLKYRWSNTVPDFNMPVKVYVNGKATWLEPTTTWKELKGIKKNATVKTDPNFYIESSAEVAAR</sequence>
<dbReference type="SUPFAM" id="SSF55486">
    <property type="entry name" value="Metalloproteases ('zincins'), catalytic domain"/>
    <property type="match status" value="1"/>
</dbReference>
<comment type="cofactor">
    <cofactor evidence="2">
        <name>Zn(2+)</name>
        <dbReference type="ChEBI" id="CHEBI:29105"/>
    </cofactor>
    <text evidence="2">Binds 1 zinc ion per subunit.</text>
</comment>
<dbReference type="AlphaFoldDB" id="A0A6B2H029"/>
<dbReference type="GO" id="GO:0008270">
    <property type="term" value="F:zinc ion binding"/>
    <property type="evidence" value="ECO:0007669"/>
    <property type="project" value="InterPro"/>
</dbReference>
<name>A0A6B2H029_9BACT</name>
<organism evidence="6 7">
    <name type="scientific">Pontibacter fetidus</name>
    <dbReference type="NCBI Taxonomy" id="2700082"/>
    <lineage>
        <taxon>Bacteria</taxon>
        <taxon>Pseudomonadati</taxon>
        <taxon>Bacteroidota</taxon>
        <taxon>Cytophagia</taxon>
        <taxon>Cytophagales</taxon>
        <taxon>Hymenobacteraceae</taxon>
        <taxon>Pontibacter</taxon>
    </lineage>
</organism>
<evidence type="ECO:0000256" key="1">
    <source>
        <dbReference type="PIRSR" id="PIRSR634015-1"/>
    </source>
</evidence>
<feature type="binding site" evidence="2">
    <location>
        <position position="342"/>
    </location>
    <ligand>
        <name>Zn(2+)</name>
        <dbReference type="ChEBI" id="CHEBI:29105"/>
        <note>catalytic</note>
    </ligand>
</feature>
<evidence type="ECO:0000256" key="2">
    <source>
        <dbReference type="PIRSR" id="PIRSR634015-3"/>
    </source>
</evidence>
<reference evidence="6 7" key="1">
    <citation type="submission" date="2020-01" db="EMBL/GenBank/DDBJ databases">
        <authorList>
            <person name="Kim M.K."/>
        </authorList>
    </citation>
    <scope>NUCLEOTIDE SEQUENCE [LARGE SCALE GENOMIC DNA]</scope>
    <source>
        <strain evidence="6 7">BT213</strain>
    </source>
</reference>
<protein>
    <submittedName>
        <fullName evidence="6">M1 family metallopeptidase</fullName>
    </submittedName>
</protein>
<dbReference type="PANTHER" id="PTHR45726:SF3">
    <property type="entry name" value="LEUKOTRIENE A-4 HYDROLASE"/>
    <property type="match status" value="1"/>
</dbReference>
<evidence type="ECO:0000256" key="3">
    <source>
        <dbReference type="SAM" id="SignalP"/>
    </source>
</evidence>
<gene>
    <name evidence="6" type="ORF">GWO68_07125</name>
</gene>
<feature type="binding site" evidence="2">
    <location>
        <position position="338"/>
    </location>
    <ligand>
        <name>Zn(2+)</name>
        <dbReference type="ChEBI" id="CHEBI:29105"/>
        <note>catalytic</note>
    </ligand>
</feature>
<proteinExistence type="predicted"/>
<keyword evidence="7" id="KW-1185">Reference proteome</keyword>
<feature type="binding site" evidence="2">
    <location>
        <position position="361"/>
    </location>
    <ligand>
        <name>Zn(2+)</name>
        <dbReference type="ChEBI" id="CHEBI:29105"/>
        <note>catalytic</note>
    </ligand>
</feature>
<dbReference type="PANTHER" id="PTHR45726">
    <property type="entry name" value="LEUKOTRIENE A-4 HYDROLASE"/>
    <property type="match status" value="1"/>
</dbReference>
<dbReference type="InterPro" id="IPR034015">
    <property type="entry name" value="M1_LTA4H"/>
</dbReference>
<keyword evidence="2" id="KW-0862">Zinc</keyword>
<dbReference type="RefSeq" id="WP_162345741.1">
    <property type="nucleotide sequence ID" value="NZ_JAAEAA010000007.1"/>
</dbReference>
<dbReference type="InterPro" id="IPR027268">
    <property type="entry name" value="Peptidase_M4/M1_CTD_sf"/>
</dbReference>
<feature type="domain" description="Aminopeptidase N-like N-terminal" evidence="5">
    <location>
        <begin position="51"/>
        <end position="223"/>
    </location>
</feature>
<dbReference type="Pfam" id="PF17900">
    <property type="entry name" value="Peptidase_M1_N"/>
    <property type="match status" value="1"/>
</dbReference>
<evidence type="ECO:0000313" key="6">
    <source>
        <dbReference type="EMBL" id="NDK55681.1"/>
    </source>
</evidence>
<feature type="active site" description="Proton donor" evidence="1">
    <location>
        <position position="413"/>
    </location>
</feature>
<dbReference type="Gene3D" id="2.60.40.1730">
    <property type="entry name" value="tricorn interacting facor f3 domain"/>
    <property type="match status" value="1"/>
</dbReference>
<feature type="signal peptide" evidence="3">
    <location>
        <begin position="1"/>
        <end position="25"/>
    </location>
</feature>
<dbReference type="Pfam" id="PF01433">
    <property type="entry name" value="Peptidase_M1"/>
    <property type="match status" value="1"/>
</dbReference>
<accession>A0A6B2H029</accession>